<feature type="chain" id="PRO_5012994356" evidence="3">
    <location>
        <begin position="16"/>
        <end position="319"/>
    </location>
</feature>
<dbReference type="SMART" id="SM00020">
    <property type="entry name" value="Tryp_SPc"/>
    <property type="match status" value="1"/>
</dbReference>
<feature type="signal peptide" evidence="3">
    <location>
        <begin position="1"/>
        <end position="15"/>
    </location>
</feature>
<dbReference type="AlphaFoldDB" id="B8K256"/>
<dbReference type="PRINTS" id="PR00722">
    <property type="entry name" value="CHYMOTRYPSIN"/>
</dbReference>
<dbReference type="GO" id="GO:0004252">
    <property type="term" value="F:serine-type endopeptidase activity"/>
    <property type="evidence" value="ECO:0007669"/>
    <property type="project" value="InterPro"/>
</dbReference>
<dbReference type="SUPFAM" id="SSF50494">
    <property type="entry name" value="Trypsin-like serine proteases"/>
    <property type="match status" value="1"/>
</dbReference>
<name>B8K256_PENCE</name>
<feature type="domain" description="Peptidase S1" evidence="4">
    <location>
        <begin position="79"/>
        <end position="315"/>
    </location>
</feature>
<dbReference type="InterPro" id="IPR009003">
    <property type="entry name" value="Peptidase_S1_PA"/>
</dbReference>
<evidence type="ECO:0000256" key="3">
    <source>
        <dbReference type="SAM" id="SignalP"/>
    </source>
</evidence>
<dbReference type="EMBL" id="DQ318858">
    <property type="protein sequence ID" value="ABC33917.1"/>
    <property type="molecule type" value="mRNA"/>
</dbReference>
<organism evidence="5">
    <name type="scientific">Penaeus chinensis</name>
    <name type="common">Fleshy prawn</name>
    <name type="synonym">Fenneropenaeus chinensis</name>
    <dbReference type="NCBI Taxonomy" id="139456"/>
    <lineage>
        <taxon>Eukaryota</taxon>
        <taxon>Metazoa</taxon>
        <taxon>Ecdysozoa</taxon>
        <taxon>Arthropoda</taxon>
        <taxon>Crustacea</taxon>
        <taxon>Multicrustacea</taxon>
        <taxon>Malacostraca</taxon>
        <taxon>Eumalacostraca</taxon>
        <taxon>Eucarida</taxon>
        <taxon>Decapoda</taxon>
        <taxon>Dendrobranchiata</taxon>
        <taxon>Penaeoidea</taxon>
        <taxon>Penaeidae</taxon>
        <taxon>Penaeus</taxon>
    </lineage>
</organism>
<reference evidence="5" key="1">
    <citation type="submission" date="2005-11" db="EMBL/GenBank/DDBJ databases">
        <title>Molecular cloning and expression analysis of a trypsin-like serine proteinase from hemocyte of Chinese shrimp, Fenneropenaeus chinensis.</title>
        <authorList>
            <person name="Liu Y."/>
            <person name="Li F."/>
            <person name="Dong B."/>
            <person name="Wang B."/>
            <person name="Xiang J."/>
        </authorList>
    </citation>
    <scope>NUCLEOTIDE SEQUENCE</scope>
</reference>
<protein>
    <submittedName>
        <fullName evidence="5">Trypsin-like serine proteinase</fullName>
    </submittedName>
</protein>
<dbReference type="Pfam" id="PF00089">
    <property type="entry name" value="Trypsin"/>
    <property type="match status" value="1"/>
</dbReference>
<dbReference type="PANTHER" id="PTHR24256">
    <property type="entry name" value="TRYPTASE-RELATED"/>
    <property type="match status" value="1"/>
</dbReference>
<proteinExistence type="evidence at transcript level"/>
<evidence type="ECO:0000256" key="1">
    <source>
        <dbReference type="ARBA" id="ARBA00023157"/>
    </source>
</evidence>
<keyword evidence="3" id="KW-0732">Signal</keyword>
<dbReference type="InterPro" id="IPR001254">
    <property type="entry name" value="Trypsin_dom"/>
</dbReference>
<sequence>MLWLGVIFAIRMVGGQSLPAGNCGSLNSCPGYLELARQKDNPSLQVFFGTVLGIELLKFTERCCKSLIPSEEECGISEPTGPVTDLQRRGAWPWYAALSPYPGDKFWVVCGGTLITRRHVLTGAHCLVLPNTSTPKYARLGEYDLNVKNESNYVELGFSSYKEAGYDFNRDIAIITLDSFVEFNDFIRPACLPFNYEDEDFVNQHLAVVGYGHTSDGKSSEVPVAAVVPVVDLATCRQKYHNTDRITDSIICAGSGNDACLGDGGSPLNYFDVNTSRFYVVGIVSFGSSKCGSSDTPGGYTRVGAYLGWINDTISNDLA</sequence>
<dbReference type="GO" id="GO:0006508">
    <property type="term" value="P:proteolysis"/>
    <property type="evidence" value="ECO:0007669"/>
    <property type="project" value="InterPro"/>
</dbReference>
<evidence type="ECO:0000256" key="2">
    <source>
        <dbReference type="ARBA" id="ARBA00024195"/>
    </source>
</evidence>
<dbReference type="InterPro" id="IPR043504">
    <property type="entry name" value="Peptidase_S1_PA_chymotrypsin"/>
</dbReference>
<dbReference type="Gene3D" id="2.40.10.10">
    <property type="entry name" value="Trypsin-like serine proteases"/>
    <property type="match status" value="2"/>
</dbReference>
<comment type="similarity">
    <text evidence="2">Belongs to the peptidase S1 family. CLIP subfamily.</text>
</comment>
<accession>B8K256</accession>
<dbReference type="InterPro" id="IPR051487">
    <property type="entry name" value="Ser/Thr_Proteases_Immune/Dev"/>
</dbReference>
<dbReference type="CDD" id="cd00190">
    <property type="entry name" value="Tryp_SPc"/>
    <property type="match status" value="1"/>
</dbReference>
<dbReference type="OrthoDB" id="425190at2759"/>
<dbReference type="MEROPS" id="S01.413"/>
<keyword evidence="1" id="KW-1015">Disulfide bond</keyword>
<dbReference type="InterPro" id="IPR001314">
    <property type="entry name" value="Peptidase_S1A"/>
</dbReference>
<dbReference type="PROSITE" id="PS50240">
    <property type="entry name" value="TRYPSIN_DOM"/>
    <property type="match status" value="1"/>
</dbReference>
<evidence type="ECO:0000313" key="5">
    <source>
        <dbReference type="EMBL" id="ABC33917.1"/>
    </source>
</evidence>
<evidence type="ECO:0000259" key="4">
    <source>
        <dbReference type="PROSITE" id="PS50240"/>
    </source>
</evidence>